<feature type="domain" description="Helicase C-terminal" evidence="6">
    <location>
        <begin position="1138"/>
        <end position="1214"/>
    </location>
</feature>
<dbReference type="Proteomes" id="UP001172673">
    <property type="component" value="Unassembled WGS sequence"/>
</dbReference>
<feature type="region of interest" description="Disordered" evidence="4">
    <location>
        <begin position="1"/>
        <end position="26"/>
    </location>
</feature>
<dbReference type="GO" id="GO:0006974">
    <property type="term" value="P:DNA damage response"/>
    <property type="evidence" value="ECO:0007669"/>
    <property type="project" value="TreeGrafter"/>
</dbReference>
<dbReference type="GO" id="GO:0005524">
    <property type="term" value="F:ATP binding"/>
    <property type="evidence" value="ECO:0007669"/>
    <property type="project" value="InterPro"/>
</dbReference>
<keyword evidence="8" id="KW-1185">Reference proteome</keyword>
<dbReference type="InterPro" id="IPR038718">
    <property type="entry name" value="SNF2-like_sf"/>
</dbReference>
<organism evidence="7 8">
    <name type="scientific">Cladophialophora chaetospira</name>
    <dbReference type="NCBI Taxonomy" id="386627"/>
    <lineage>
        <taxon>Eukaryota</taxon>
        <taxon>Fungi</taxon>
        <taxon>Dikarya</taxon>
        <taxon>Ascomycota</taxon>
        <taxon>Pezizomycotina</taxon>
        <taxon>Eurotiomycetes</taxon>
        <taxon>Chaetothyriomycetidae</taxon>
        <taxon>Chaetothyriales</taxon>
        <taxon>Herpotrichiellaceae</taxon>
        <taxon>Cladophialophora</taxon>
    </lineage>
</organism>
<comment type="caution">
    <text evidence="7">The sequence shown here is derived from an EMBL/GenBank/DDBJ whole genome shotgun (WGS) entry which is preliminary data.</text>
</comment>
<evidence type="ECO:0000256" key="4">
    <source>
        <dbReference type="SAM" id="MobiDB-lite"/>
    </source>
</evidence>
<evidence type="ECO:0000313" key="7">
    <source>
        <dbReference type="EMBL" id="KAJ9606485.1"/>
    </source>
</evidence>
<gene>
    <name evidence="7" type="ORF">H2200_009446</name>
</gene>
<sequence length="1365" mass="154054">MDSREEPQPKRRKISRDGADADSYSSPRAPFSDYVVIARTRFTVRSTNSSLLSGGDEFLEVSLQDITPRQDGYEIGLSVGRGVRGKRVVVIVDELAPNTLRVLEDAQKLDSAARYKASAPLPLACSHLALRDADQDFTLEVCILWENTATVRDKVNPVLLEMLAWYLPQDNPVFPVLEPWKPRQFYDNVHVPENSEANSAQLKVPGLESQLYPFQRRGVRWLLSREGVAVESDGIVREQPGTSASDDQPPRGFEKTVTATGEACYVNYVLGIVSTDLATLNQRFGPVQGGILADEMGLGKTLEIIALICLHPRPPSAAAPSGLRQSRATLIITPPSILEQWKAELQEHAPRLSVFHYTGVTDYKKTGAKLIDTLVNQDVVVTTYNVIAKEIHYVQERPDRNLRNSAKRKEPPKSPLTQISWWRCCLDEAQMIESGVSSAATVARLIPRNNAWAVTGTPLRKEHRDLFGLLLFLRYEPWCRSPRLWDYLVAYYRPLFRQMLGDVAMRHTKDFVREDLRLPPQSRHTITIPFTPIEEQHYTQLFQDFCEDCELDRTGAPLKEDWDPESPVMVEKMRTWLTRLRQTCLHPEVGGRNRRALGRKTDGPLRTVEDVLDVMIDQQEGQLRTVQRNRLTMKIRRGQLKENANNSEEALGIWIEAHRESSLILDECQTQFQRELSAMTAKKEKNNNDEETNVRLSTLYTRVRSALEVTHVACFFMANAFFQLKSSHPEESEEFKRLEKRETAAYERAKVIRAELLRATTRNVNKLVATVRSKLADGATQLLSMEEPSDFGGIESRKIFEKLHFFCEAMNVQAEQFHELRKKMADFLSQALIDEDENVELQGDEYESSTKHQDEMYAYMEGLRALLADRTEAINGLENTLIKQEMKQNLARAKEGEGPAPDVMLKLLAEREEKRVKVKELGSLRGILAEIRQMVSSLQWHEGNNQSRASQELAILERVLKHVQQLSAGQMKALTVLEQEVNHFRDTMNSRLEYYRALQKLSDQVAPYREDLVGQPLNDRLYQGFLTDETLHQRRIDSISAKLRFYDITYKPAEIAVQAESPSSSNSSSTASGSETLRNQSIYSDISTNMLNQIKNIDIRGPSYGSKIDFLCRHLLWLREHDPGSKSIIFSQYREFIDVLAGAFQAVKISSARIDAKNGIEKFKTDPAVECFLLHAKGHSAGLNLVNANHVFLCEPLINTAIELQAIARVHRIGQHRPTNVWMYLVADTVEESIYNISVTRRLAHMKSNSTNTRDKKGKGKSRSTSTSAHQSGVATPQSEGALQENAIDAANSLELQAADLTRLLASGKTGGEMVDKEDLWGCLFGRVKQRAGTGISALAESQPANGEVARFLRAGAAEDRQGTT</sequence>
<dbReference type="GO" id="GO:0005634">
    <property type="term" value="C:nucleus"/>
    <property type="evidence" value="ECO:0007669"/>
    <property type="project" value="TreeGrafter"/>
</dbReference>
<feature type="compositionally biased region" description="Basic and acidic residues" evidence="4">
    <location>
        <begin position="1"/>
        <end position="19"/>
    </location>
</feature>
<dbReference type="InterPro" id="IPR059033">
    <property type="entry name" value="C144_05_dom"/>
</dbReference>
<evidence type="ECO:0000256" key="3">
    <source>
        <dbReference type="ARBA" id="ARBA00022840"/>
    </source>
</evidence>
<evidence type="ECO:0000256" key="1">
    <source>
        <dbReference type="ARBA" id="ARBA00022741"/>
    </source>
</evidence>
<accession>A0AA38X4H2</accession>
<dbReference type="PANTHER" id="PTHR45865:SF1">
    <property type="entry name" value="E3 UBIQUITIN-PROTEIN LIGASE SHPRH"/>
    <property type="match status" value="1"/>
</dbReference>
<dbReference type="Gene3D" id="3.40.50.10810">
    <property type="entry name" value="Tandem AAA-ATPase domain"/>
    <property type="match status" value="1"/>
</dbReference>
<dbReference type="InterPro" id="IPR000330">
    <property type="entry name" value="SNF2_N"/>
</dbReference>
<dbReference type="Pfam" id="PF00176">
    <property type="entry name" value="SNF2-rel_dom"/>
    <property type="match status" value="1"/>
</dbReference>
<dbReference type="InterPro" id="IPR052583">
    <property type="entry name" value="ATP-helicase/E3_Ub-Ligase"/>
</dbReference>
<feature type="domain" description="Helicase ATP-binding" evidence="5">
    <location>
        <begin position="207"/>
        <end position="491"/>
    </location>
</feature>
<evidence type="ECO:0000259" key="6">
    <source>
        <dbReference type="SMART" id="SM00490"/>
    </source>
</evidence>
<dbReference type="SMART" id="SM00487">
    <property type="entry name" value="DEXDc"/>
    <property type="match status" value="1"/>
</dbReference>
<dbReference type="InterPro" id="IPR001650">
    <property type="entry name" value="Helicase_C-like"/>
</dbReference>
<dbReference type="InterPro" id="IPR049730">
    <property type="entry name" value="SNF2/RAD54-like_C"/>
</dbReference>
<evidence type="ECO:0000256" key="2">
    <source>
        <dbReference type="ARBA" id="ARBA00022801"/>
    </source>
</evidence>
<keyword evidence="3" id="KW-0067">ATP-binding</keyword>
<dbReference type="InterPro" id="IPR027417">
    <property type="entry name" value="P-loop_NTPase"/>
</dbReference>
<keyword evidence="1" id="KW-0547">Nucleotide-binding</keyword>
<name>A0AA38X4H2_9EURO</name>
<dbReference type="SMART" id="SM00490">
    <property type="entry name" value="HELICc"/>
    <property type="match status" value="1"/>
</dbReference>
<dbReference type="CDD" id="cd18793">
    <property type="entry name" value="SF2_C_SNF"/>
    <property type="match status" value="1"/>
</dbReference>
<dbReference type="PANTHER" id="PTHR45865">
    <property type="entry name" value="E3 UBIQUITIN-PROTEIN LIGASE SHPRH FAMILY MEMBER"/>
    <property type="match status" value="1"/>
</dbReference>
<evidence type="ECO:0000313" key="8">
    <source>
        <dbReference type="Proteomes" id="UP001172673"/>
    </source>
</evidence>
<evidence type="ECO:0000259" key="5">
    <source>
        <dbReference type="SMART" id="SM00487"/>
    </source>
</evidence>
<dbReference type="SUPFAM" id="SSF52540">
    <property type="entry name" value="P-loop containing nucleoside triphosphate hydrolases"/>
    <property type="match status" value="2"/>
</dbReference>
<reference evidence="7" key="1">
    <citation type="submission" date="2022-10" db="EMBL/GenBank/DDBJ databases">
        <title>Culturing micro-colonial fungi from biological soil crusts in the Mojave desert and describing Neophaeococcomyces mojavensis, and introducing the new genera and species Taxawa tesnikishii.</title>
        <authorList>
            <person name="Kurbessoian T."/>
            <person name="Stajich J.E."/>
        </authorList>
    </citation>
    <scope>NUCLEOTIDE SEQUENCE</scope>
    <source>
        <strain evidence="7">TK_41</strain>
    </source>
</reference>
<dbReference type="GO" id="GO:0016787">
    <property type="term" value="F:hydrolase activity"/>
    <property type="evidence" value="ECO:0007669"/>
    <property type="project" value="UniProtKB-KW"/>
</dbReference>
<feature type="region of interest" description="Disordered" evidence="4">
    <location>
        <begin position="1246"/>
        <end position="1279"/>
    </location>
</feature>
<evidence type="ECO:0008006" key="9">
    <source>
        <dbReference type="Google" id="ProtNLM"/>
    </source>
</evidence>
<feature type="compositionally biased region" description="Polar residues" evidence="4">
    <location>
        <begin position="1269"/>
        <end position="1279"/>
    </location>
</feature>
<protein>
    <recommendedName>
        <fullName evidence="9">SNF2 family helicase/ATPase</fullName>
    </recommendedName>
</protein>
<proteinExistence type="predicted"/>
<dbReference type="CDD" id="cd18070">
    <property type="entry name" value="DEXQc_SHPRH"/>
    <property type="match status" value="1"/>
</dbReference>
<dbReference type="InterPro" id="IPR014001">
    <property type="entry name" value="Helicase_ATP-bd"/>
</dbReference>
<dbReference type="Gene3D" id="3.40.50.300">
    <property type="entry name" value="P-loop containing nucleotide triphosphate hydrolases"/>
    <property type="match status" value="1"/>
</dbReference>
<dbReference type="GO" id="GO:0000209">
    <property type="term" value="P:protein polyubiquitination"/>
    <property type="evidence" value="ECO:0007669"/>
    <property type="project" value="TreeGrafter"/>
</dbReference>
<dbReference type="GO" id="GO:0061630">
    <property type="term" value="F:ubiquitin protein ligase activity"/>
    <property type="evidence" value="ECO:0007669"/>
    <property type="project" value="TreeGrafter"/>
</dbReference>
<dbReference type="Pfam" id="PF26021">
    <property type="entry name" value="Ferritin_C144_05"/>
    <property type="match status" value="1"/>
</dbReference>
<dbReference type="Pfam" id="PF00271">
    <property type="entry name" value="Helicase_C"/>
    <property type="match status" value="1"/>
</dbReference>
<dbReference type="EMBL" id="JAPDRK010000014">
    <property type="protein sequence ID" value="KAJ9606485.1"/>
    <property type="molecule type" value="Genomic_DNA"/>
</dbReference>
<keyword evidence="2" id="KW-0378">Hydrolase</keyword>